<keyword evidence="2" id="KW-1185">Reference proteome</keyword>
<dbReference type="EMBL" id="CM047584">
    <property type="protein sequence ID" value="KAI9911103.1"/>
    <property type="molecule type" value="Genomic_DNA"/>
</dbReference>
<reference evidence="1 2" key="1">
    <citation type="journal article" date="2022" name="bioRxiv">
        <title>The genome of the oomycete Peronosclerospora sorghi, a cosmopolitan pathogen of maize and sorghum, is inflated with dispersed pseudogenes.</title>
        <authorList>
            <person name="Fletcher K."/>
            <person name="Martin F."/>
            <person name="Isakeit T."/>
            <person name="Cavanaugh K."/>
            <person name="Magill C."/>
            <person name="Michelmore R."/>
        </authorList>
    </citation>
    <scope>NUCLEOTIDE SEQUENCE [LARGE SCALE GENOMIC DNA]</scope>
    <source>
        <strain evidence="1">P6</strain>
    </source>
</reference>
<sequence length="335" mass="36693">MSSTSDFPSLLLAAVNNERAAHGLPPLCMNTKLQSAAQKHSDDMAKNNFLSRIGSSGSLTSHRITASGFQWSAIAENVFAGQKDVVAVMNWLKRSADYEKNILSTTYKMFGCGYAYNPKSTHKNFWTLYFALGSSESCSTPVTFNWQAPTTQTEILTNKKPTPVIKMPTPAIELPAIQQPAMETPTSTNKAPILTHSGSIHKKMLSAVNKQRVAVGLRPLCMNAKLQSAAQGHSNDMASNNFMGHGGTDGSTMSQRISRAGYEWSSVRENVAAGQTNVNAVMEAWMNSEGHRTNILDPETTMFGCAYAYNGHTMYKHFWTQDFGSSDTELCSTYE</sequence>
<organism evidence="1 2">
    <name type="scientific">Peronosclerospora sorghi</name>
    <dbReference type="NCBI Taxonomy" id="230839"/>
    <lineage>
        <taxon>Eukaryota</taxon>
        <taxon>Sar</taxon>
        <taxon>Stramenopiles</taxon>
        <taxon>Oomycota</taxon>
        <taxon>Peronosporomycetes</taxon>
        <taxon>Peronosporales</taxon>
        <taxon>Peronosporaceae</taxon>
        <taxon>Peronosclerospora</taxon>
    </lineage>
</organism>
<evidence type="ECO:0000313" key="2">
    <source>
        <dbReference type="Proteomes" id="UP001163321"/>
    </source>
</evidence>
<comment type="caution">
    <text evidence="1">The sequence shown here is derived from an EMBL/GenBank/DDBJ whole genome shotgun (WGS) entry which is preliminary data.</text>
</comment>
<gene>
    <name evidence="1" type="ORF">PsorP6_008819</name>
</gene>
<accession>A0ACC0VZE4</accession>
<protein>
    <submittedName>
        <fullName evidence="1">Uncharacterized protein</fullName>
    </submittedName>
</protein>
<proteinExistence type="predicted"/>
<dbReference type="Proteomes" id="UP001163321">
    <property type="component" value="Chromosome 5"/>
</dbReference>
<name>A0ACC0VZE4_9STRA</name>
<evidence type="ECO:0000313" key="1">
    <source>
        <dbReference type="EMBL" id="KAI9911103.1"/>
    </source>
</evidence>